<accession>A0A9X1ZE48</accession>
<feature type="domain" description="Pseudouridine synthase RsuA/RluA-like" evidence="1">
    <location>
        <begin position="95"/>
        <end position="250"/>
    </location>
</feature>
<organism evidence="2 3">
    <name type="scientific">Shewanella pneumatophori</name>
    <dbReference type="NCBI Taxonomy" id="314092"/>
    <lineage>
        <taxon>Bacteria</taxon>
        <taxon>Pseudomonadati</taxon>
        <taxon>Pseudomonadota</taxon>
        <taxon>Gammaproteobacteria</taxon>
        <taxon>Alteromonadales</taxon>
        <taxon>Shewanellaceae</taxon>
        <taxon>Shewanella</taxon>
    </lineage>
</organism>
<evidence type="ECO:0000259" key="1">
    <source>
        <dbReference type="Pfam" id="PF00849"/>
    </source>
</evidence>
<sequence>MSSSTRAAQASYVVLPETVTDKPTVISFLISQFPAIGADVWQQRILDGKVHWRDGSLITLGSAFIPRERVYYYREVAKESLIPFKEQILLQTDDFMLVFKPHFLAVNPSGNFVNECLVNRLRLKTANQQIVAAHRLDRATAGVMLMSLKSDSRHDYHELFKAGQISKTYQAIAPLNAEIKALVAQNSLTLPMAWTIKNRLAKTTPSFRMCIAGGEANSHSEIRLVEVFAGYGLFELEPVTGRTHQLRVHMMSLGMAIVNDRLYPELLDKADDDFDKPLKLMARRLRFIDPISQTPIDTSCDSFVLADEVAKLSLNAD</sequence>
<comment type="caution">
    <text evidence="2">The sequence shown here is derived from an EMBL/GenBank/DDBJ whole genome shotgun (WGS) entry which is preliminary data.</text>
</comment>
<dbReference type="PANTHER" id="PTHR21600:SF84">
    <property type="entry name" value="PSEUDOURIDINE SYNTHASE RSUA_RLUA-LIKE DOMAIN-CONTAINING PROTEIN"/>
    <property type="match status" value="1"/>
</dbReference>
<dbReference type="PANTHER" id="PTHR21600">
    <property type="entry name" value="MITOCHONDRIAL RNA PSEUDOURIDINE SYNTHASE"/>
    <property type="match status" value="1"/>
</dbReference>
<proteinExistence type="predicted"/>
<evidence type="ECO:0000313" key="3">
    <source>
        <dbReference type="Proteomes" id="UP001139293"/>
    </source>
</evidence>
<dbReference type="GO" id="GO:0140098">
    <property type="term" value="F:catalytic activity, acting on RNA"/>
    <property type="evidence" value="ECO:0007669"/>
    <property type="project" value="UniProtKB-ARBA"/>
</dbReference>
<reference evidence="2" key="1">
    <citation type="submission" date="2022-01" db="EMBL/GenBank/DDBJ databases">
        <title>Whole genome-based taxonomy of the Shewanellaceae.</title>
        <authorList>
            <person name="Martin-Rodriguez A.J."/>
        </authorList>
    </citation>
    <scope>NUCLEOTIDE SEQUENCE</scope>
    <source>
        <strain evidence="2">KCTC 23973</strain>
    </source>
</reference>
<dbReference type="InterPro" id="IPR006145">
    <property type="entry name" value="PsdUridine_synth_RsuA/RluA"/>
</dbReference>
<dbReference type="AlphaFoldDB" id="A0A9X1ZE48"/>
<keyword evidence="3" id="KW-1185">Reference proteome</keyword>
<dbReference type="Pfam" id="PF00849">
    <property type="entry name" value="PseudoU_synth_2"/>
    <property type="match status" value="1"/>
</dbReference>
<dbReference type="InterPro" id="IPR020103">
    <property type="entry name" value="PsdUridine_synth_cat_dom_sf"/>
</dbReference>
<dbReference type="GO" id="GO:0003723">
    <property type="term" value="F:RNA binding"/>
    <property type="evidence" value="ECO:0007669"/>
    <property type="project" value="InterPro"/>
</dbReference>
<name>A0A9X1ZE48_9GAMM</name>
<dbReference type="Gene3D" id="3.30.2350.10">
    <property type="entry name" value="Pseudouridine synthase"/>
    <property type="match status" value="1"/>
</dbReference>
<dbReference type="GO" id="GO:0009982">
    <property type="term" value="F:pseudouridine synthase activity"/>
    <property type="evidence" value="ECO:0007669"/>
    <property type="project" value="InterPro"/>
</dbReference>
<gene>
    <name evidence="2" type="ORF">L2740_15250</name>
</gene>
<dbReference type="RefSeq" id="WP_248950979.1">
    <property type="nucleotide sequence ID" value="NZ_JAKILB010000010.1"/>
</dbReference>
<dbReference type="GO" id="GO:0000455">
    <property type="term" value="P:enzyme-directed rRNA pseudouridine synthesis"/>
    <property type="evidence" value="ECO:0007669"/>
    <property type="project" value="TreeGrafter"/>
</dbReference>
<dbReference type="EMBL" id="JAKILB010000010">
    <property type="protein sequence ID" value="MCL1139901.1"/>
    <property type="molecule type" value="Genomic_DNA"/>
</dbReference>
<dbReference type="SUPFAM" id="SSF55120">
    <property type="entry name" value="Pseudouridine synthase"/>
    <property type="match status" value="1"/>
</dbReference>
<evidence type="ECO:0000313" key="2">
    <source>
        <dbReference type="EMBL" id="MCL1139901.1"/>
    </source>
</evidence>
<dbReference type="InterPro" id="IPR006224">
    <property type="entry name" value="PsdUridine_synth_RluA-like_CS"/>
</dbReference>
<dbReference type="InterPro" id="IPR050188">
    <property type="entry name" value="RluA_PseudoU_synthase"/>
</dbReference>
<protein>
    <submittedName>
        <fullName evidence="2">Pseudouridine synthase</fullName>
    </submittedName>
</protein>
<dbReference type="Proteomes" id="UP001139293">
    <property type="component" value="Unassembled WGS sequence"/>
</dbReference>
<dbReference type="PROSITE" id="PS01129">
    <property type="entry name" value="PSI_RLU"/>
    <property type="match status" value="1"/>
</dbReference>